<dbReference type="AlphaFoldDB" id="A0A7Z0JCK1"/>
<dbReference type="NCBIfam" id="NF004845">
    <property type="entry name" value="PRK06196.1"/>
    <property type="match status" value="1"/>
</dbReference>
<dbReference type="InterPro" id="IPR036291">
    <property type="entry name" value="NAD(P)-bd_dom_sf"/>
</dbReference>
<dbReference type="PANTHER" id="PTHR24320:SF148">
    <property type="entry name" value="NAD(P)-BINDING ROSSMANN-FOLD SUPERFAMILY PROTEIN"/>
    <property type="match status" value="1"/>
</dbReference>
<keyword evidence="5" id="KW-1185">Reference proteome</keyword>
<evidence type="ECO:0000313" key="5">
    <source>
        <dbReference type="Proteomes" id="UP000572051"/>
    </source>
</evidence>
<proteinExistence type="inferred from homology"/>
<dbReference type="PRINTS" id="PR00081">
    <property type="entry name" value="GDHRDH"/>
</dbReference>
<dbReference type="Gene3D" id="3.40.50.720">
    <property type="entry name" value="NAD(P)-binding Rossmann-like Domain"/>
    <property type="match status" value="1"/>
</dbReference>
<dbReference type="Proteomes" id="UP000572051">
    <property type="component" value="Unassembled WGS sequence"/>
</dbReference>
<gene>
    <name evidence="4" type="ORF">HNR10_004918</name>
</gene>
<dbReference type="RefSeq" id="WP_179827410.1">
    <property type="nucleotide sequence ID" value="NZ_JACCFS010000001.1"/>
</dbReference>
<protein>
    <recommendedName>
        <fullName evidence="3">Probable oxidoreductase</fullName>
    </recommendedName>
</protein>
<evidence type="ECO:0000256" key="2">
    <source>
        <dbReference type="ARBA" id="ARBA00023002"/>
    </source>
</evidence>
<evidence type="ECO:0000256" key="1">
    <source>
        <dbReference type="ARBA" id="ARBA00006484"/>
    </source>
</evidence>
<dbReference type="FunFam" id="3.40.50.720:FF:000594">
    <property type="entry name" value="Short-chain oxidoreductase"/>
    <property type="match status" value="1"/>
</dbReference>
<accession>A0A7Z0JCK1</accession>
<name>A0A7Z0JCK1_9ACTN</name>
<dbReference type="GO" id="GO:0016491">
    <property type="term" value="F:oxidoreductase activity"/>
    <property type="evidence" value="ECO:0007669"/>
    <property type="project" value="UniProtKB-KW"/>
</dbReference>
<keyword evidence="2" id="KW-0560">Oxidoreductase</keyword>
<sequence length="319" mass="33751">MTTPQKPIGSGFGAHSTAREVLEGIDLTGRLAIVTGGYSGIGLETTRALADAGARVVVPARRLESARAGLDGLAGVEVESLDLADLDSVAAFADRFLASGRSIDVLINNAGVMACPHQVVGQGWEYQFATNHLGHFALVNRLWPALSDGTGARVVSVSSGGHHGSSIRWDDPWFARGYDRWAAYQQSKMANALFAVEADRRGADTGVRAFSLHPGAILTPLQRHMTRDEMVAKGWIDEEGNVADPTFKTPEQGAATQVWAATSPDLAGMGGVYCEDVDVAVLAGTDPDRPGVSDHAVDPEQAARLWRFSAELTGVDAFA</sequence>
<organism evidence="4 5">
    <name type="scientific">Nocardiopsis aegyptia</name>
    <dbReference type="NCBI Taxonomy" id="220378"/>
    <lineage>
        <taxon>Bacteria</taxon>
        <taxon>Bacillati</taxon>
        <taxon>Actinomycetota</taxon>
        <taxon>Actinomycetes</taxon>
        <taxon>Streptosporangiales</taxon>
        <taxon>Nocardiopsidaceae</taxon>
        <taxon>Nocardiopsis</taxon>
    </lineage>
</organism>
<dbReference type="Pfam" id="PF00106">
    <property type="entry name" value="adh_short"/>
    <property type="match status" value="1"/>
</dbReference>
<comment type="similarity">
    <text evidence="1">Belongs to the short-chain dehydrogenases/reductases (SDR) family.</text>
</comment>
<reference evidence="4 5" key="1">
    <citation type="submission" date="2020-07" db="EMBL/GenBank/DDBJ databases">
        <title>Sequencing the genomes of 1000 actinobacteria strains.</title>
        <authorList>
            <person name="Klenk H.-P."/>
        </authorList>
    </citation>
    <scope>NUCLEOTIDE SEQUENCE [LARGE SCALE GENOMIC DNA]</scope>
    <source>
        <strain evidence="4 5">DSM 44442</strain>
    </source>
</reference>
<dbReference type="PANTHER" id="PTHR24320">
    <property type="entry name" value="RETINOL DEHYDROGENASE"/>
    <property type="match status" value="1"/>
</dbReference>
<dbReference type="CDD" id="cd05327">
    <property type="entry name" value="retinol-DH_like_SDR_c_like"/>
    <property type="match status" value="1"/>
</dbReference>
<evidence type="ECO:0000313" key="4">
    <source>
        <dbReference type="EMBL" id="NYJ37037.1"/>
    </source>
</evidence>
<dbReference type="InterPro" id="IPR002347">
    <property type="entry name" value="SDR_fam"/>
</dbReference>
<dbReference type="SUPFAM" id="SSF51735">
    <property type="entry name" value="NAD(P)-binding Rossmann-fold domains"/>
    <property type="match status" value="1"/>
</dbReference>
<dbReference type="EMBL" id="JACCFS010000001">
    <property type="protein sequence ID" value="NYJ37037.1"/>
    <property type="molecule type" value="Genomic_DNA"/>
</dbReference>
<comment type="caution">
    <text evidence="4">The sequence shown here is derived from an EMBL/GenBank/DDBJ whole genome shotgun (WGS) entry which is preliminary data.</text>
</comment>
<evidence type="ECO:0000256" key="3">
    <source>
        <dbReference type="ARBA" id="ARBA00071493"/>
    </source>
</evidence>